<accession>A0A1Y3BTA6</accession>
<comment type="caution">
    <text evidence="1">The sequence shown here is derived from an EMBL/GenBank/DDBJ whole genome shotgun (WGS) entry which is preliminary data.</text>
</comment>
<evidence type="ECO:0000313" key="1">
    <source>
        <dbReference type="EMBL" id="OTF83234.1"/>
    </source>
</evidence>
<evidence type="ECO:0000313" key="2">
    <source>
        <dbReference type="Proteomes" id="UP000194236"/>
    </source>
</evidence>
<organism evidence="1 2">
    <name type="scientific">Euroglyphus maynei</name>
    <name type="common">Mayne's house dust mite</name>
    <dbReference type="NCBI Taxonomy" id="6958"/>
    <lineage>
        <taxon>Eukaryota</taxon>
        <taxon>Metazoa</taxon>
        <taxon>Ecdysozoa</taxon>
        <taxon>Arthropoda</taxon>
        <taxon>Chelicerata</taxon>
        <taxon>Arachnida</taxon>
        <taxon>Acari</taxon>
        <taxon>Acariformes</taxon>
        <taxon>Sarcoptiformes</taxon>
        <taxon>Astigmata</taxon>
        <taxon>Psoroptidia</taxon>
        <taxon>Analgoidea</taxon>
        <taxon>Pyroglyphidae</taxon>
        <taxon>Pyroglyphinae</taxon>
        <taxon>Euroglyphus</taxon>
    </lineage>
</organism>
<dbReference type="Proteomes" id="UP000194236">
    <property type="component" value="Unassembled WGS sequence"/>
</dbReference>
<proteinExistence type="predicted"/>
<dbReference type="EMBL" id="MUJZ01004535">
    <property type="protein sequence ID" value="OTF83234.1"/>
    <property type="molecule type" value="Genomic_DNA"/>
</dbReference>
<gene>
    <name evidence="1" type="ORF">BLA29_012388</name>
</gene>
<sequence>MSHQFDNIPGAGTCVFFYSGDMIIENTDIDYIESLADLLNRKNLRLQVILYDRPPSNEVLRFFDQLKSKLNSDSAVDYAFGQMDNSSPSIMAFRTQLTSIINTVLN</sequence>
<reference evidence="1 2" key="1">
    <citation type="submission" date="2017-03" db="EMBL/GenBank/DDBJ databases">
        <title>Genome Survey of Euroglyphus maynei.</title>
        <authorList>
            <person name="Arlian L.G."/>
            <person name="Morgan M.S."/>
            <person name="Rider S.D."/>
        </authorList>
    </citation>
    <scope>NUCLEOTIDE SEQUENCE [LARGE SCALE GENOMIC DNA]</scope>
    <source>
        <strain evidence="1">Arlian Lab</strain>
        <tissue evidence="1">Whole body</tissue>
    </source>
</reference>
<keyword evidence="2" id="KW-1185">Reference proteome</keyword>
<dbReference type="AlphaFoldDB" id="A0A1Y3BTA6"/>
<protein>
    <submittedName>
        <fullName evidence="1">Uncharacterized protein</fullName>
    </submittedName>
</protein>
<name>A0A1Y3BTA6_EURMA</name>